<gene>
    <name evidence="2" type="ORF">EV379_3126</name>
</gene>
<evidence type="ECO:0000313" key="3">
    <source>
        <dbReference type="Proteomes" id="UP000291483"/>
    </source>
</evidence>
<dbReference type="Proteomes" id="UP000291483">
    <property type="component" value="Unassembled WGS sequence"/>
</dbReference>
<comment type="caution">
    <text evidence="2">The sequence shown here is derived from an EMBL/GenBank/DDBJ whole genome shotgun (WGS) entry which is preliminary data.</text>
</comment>
<keyword evidence="1" id="KW-0472">Membrane</keyword>
<organism evidence="2 3">
    <name type="scientific">Microterricola gilva</name>
    <dbReference type="NCBI Taxonomy" id="393267"/>
    <lineage>
        <taxon>Bacteria</taxon>
        <taxon>Bacillati</taxon>
        <taxon>Actinomycetota</taxon>
        <taxon>Actinomycetes</taxon>
        <taxon>Micrococcales</taxon>
        <taxon>Microbacteriaceae</taxon>
        <taxon>Microterricola</taxon>
    </lineage>
</organism>
<dbReference type="EMBL" id="SHLC01000001">
    <property type="protein sequence ID" value="RZU66760.1"/>
    <property type="molecule type" value="Genomic_DNA"/>
</dbReference>
<keyword evidence="1" id="KW-1133">Transmembrane helix</keyword>
<reference evidence="2 3" key="1">
    <citation type="submission" date="2019-02" db="EMBL/GenBank/DDBJ databases">
        <title>Sequencing the genomes of 1000 actinobacteria strains.</title>
        <authorList>
            <person name="Klenk H.-P."/>
        </authorList>
    </citation>
    <scope>NUCLEOTIDE SEQUENCE [LARGE SCALE GENOMIC DNA]</scope>
    <source>
        <strain evidence="2 3">DSM 18319</strain>
    </source>
</reference>
<protein>
    <submittedName>
        <fullName evidence="2">Uncharacterized protein</fullName>
    </submittedName>
</protein>
<dbReference type="AlphaFoldDB" id="A0A4Q8APY7"/>
<feature type="transmembrane region" description="Helical" evidence="1">
    <location>
        <begin position="12"/>
        <end position="32"/>
    </location>
</feature>
<evidence type="ECO:0000256" key="1">
    <source>
        <dbReference type="SAM" id="Phobius"/>
    </source>
</evidence>
<evidence type="ECO:0000313" key="2">
    <source>
        <dbReference type="EMBL" id="RZU66760.1"/>
    </source>
</evidence>
<name>A0A4Q8APY7_9MICO</name>
<accession>A0A4Q8APY7</accession>
<keyword evidence="3" id="KW-1185">Reference proteome</keyword>
<keyword evidence="1" id="KW-0812">Transmembrane</keyword>
<sequence>MRFDDLAPEVLFAAGAVAWAIYGIVVLVEHLIERSSR</sequence>
<proteinExistence type="predicted"/>